<proteinExistence type="predicted"/>
<gene>
    <name evidence="3" type="ORF">JX360_16065</name>
</gene>
<dbReference type="InterPro" id="IPR021878">
    <property type="entry name" value="TgpA_N"/>
</dbReference>
<sequence length="795" mass="89088">MTWTLRSVQKVFVYLLVGIAFIALCLGDQALSPLVIGLCLAAGVGSWFWDPPRIHFARYAPLWMPLTVSVLLSLATLVLLGILQASDAALGLVLYLTGAKLFQRERAADHIQLAVLSLLLMAIATLFNEDISFGLLFLVYVAVGLINLTLYHLRLQTEIHPQAASQTRDIRLNFLGFLGSLALVAVGVSVILFFLFPRVSLGILGRQSRSPVMTTGFAEEVSLGGFGTLKTDNTVVMRVEFPAGVPPQVDMLYWRGISFDRYDGLAWSRTLDRSTPIPLNAAGVFDLSASSLIPTAPGLSVFPLEQLIYLEPLATNTVFGVAPLVEVEWLDRGGATTARQEWQRQNRRLSLSETGDIGHSLPRQLPYLYRALSRIPTGFGPRLQQVSHTEILAALDPVQRQAYLQLPTDLDPRISALAEEVTAGIPDDWGKVTALQEYLLENYAYSLDLPDPGAEPPLDAFLFTHRRGHCEYFATALTVLARSVGIPARTVNGFLGGRWLAQENYLAVRNADAHSWTEIPFGPYGWVTFDATPPEANVSLRETWWDPIQDFYDSLRFRWFKYVIQYDLFTQQQIWRQIQEIASTVTAPPDREEFGAAFRRGWAAFWQTVQHNGLPVLGVVLITGSMAYWGYRRRYQPLRWRDGGWILLASAGNGTVMGSLWQPPPEWPTWMVGILLPGMAFALMRWSPAAWPKPRQRRQAISRLYLQLRDLSTAVGIPEHLGPEQRVEHLRHSDLPQAQLAIHFLQRYMEIRFGGIPLAAGELQYWQQQLGQLRRQWQPLARNPSGTPKRASSAA</sequence>
<reference evidence="3" key="1">
    <citation type="submission" date="2021-02" db="EMBL/GenBank/DDBJ databases">
        <title>The CRISPR/cas machinery reduction and long-range gene transfer in the hot spring cyanobacterium Synechococcus.</title>
        <authorList>
            <person name="Dvorak P."/>
            <person name="Jahodarova E."/>
            <person name="Hasler P."/>
            <person name="Poulickova A."/>
        </authorList>
    </citation>
    <scope>NUCLEOTIDE SEQUENCE</scope>
    <source>
        <strain evidence="3">Rupite</strain>
    </source>
</reference>
<comment type="caution">
    <text evidence="3">The sequence shown here is derived from an EMBL/GenBank/DDBJ whole genome shotgun (WGS) entry which is preliminary data.</text>
</comment>
<feature type="transmembrane region" description="Helical" evidence="1">
    <location>
        <begin position="12"/>
        <end position="43"/>
    </location>
</feature>
<feature type="transmembrane region" description="Helical" evidence="1">
    <location>
        <begin position="643"/>
        <end position="661"/>
    </location>
</feature>
<evidence type="ECO:0000259" key="2">
    <source>
        <dbReference type="SMART" id="SM00460"/>
    </source>
</evidence>
<protein>
    <submittedName>
        <fullName evidence="3">DUF3488 domain-containing protein</fullName>
    </submittedName>
</protein>
<feature type="transmembrane region" description="Helical" evidence="1">
    <location>
        <begin position="133"/>
        <end position="153"/>
    </location>
</feature>
<dbReference type="SUPFAM" id="SSF54001">
    <property type="entry name" value="Cysteine proteinases"/>
    <property type="match status" value="1"/>
</dbReference>
<organism evidence="3 4">
    <name type="scientific">Thermostichus vulcanus str. 'Rupite'</name>
    <dbReference type="NCBI Taxonomy" id="2813851"/>
    <lineage>
        <taxon>Bacteria</taxon>
        <taxon>Bacillati</taxon>
        <taxon>Cyanobacteriota</taxon>
        <taxon>Cyanophyceae</taxon>
        <taxon>Thermostichales</taxon>
        <taxon>Thermostichaceae</taxon>
        <taxon>Thermostichus</taxon>
    </lineage>
</organism>
<dbReference type="Gene3D" id="3.10.620.30">
    <property type="match status" value="1"/>
</dbReference>
<keyword evidence="4" id="KW-1185">Reference proteome</keyword>
<feature type="domain" description="Transglutaminase-like" evidence="2">
    <location>
        <begin position="462"/>
        <end position="533"/>
    </location>
</feature>
<dbReference type="RefSeq" id="WP_244352930.1">
    <property type="nucleotide sequence ID" value="NZ_JAFIRA010000063.1"/>
</dbReference>
<dbReference type="InterPro" id="IPR038765">
    <property type="entry name" value="Papain-like_cys_pep_sf"/>
</dbReference>
<dbReference type="EMBL" id="JAFIRA010000063">
    <property type="protein sequence ID" value="MCJ2544402.1"/>
    <property type="molecule type" value="Genomic_DNA"/>
</dbReference>
<keyword evidence="1" id="KW-0812">Transmembrane</keyword>
<keyword evidence="1" id="KW-0472">Membrane</keyword>
<dbReference type="PANTHER" id="PTHR42736">
    <property type="entry name" value="PROTEIN-GLUTAMINE GAMMA-GLUTAMYLTRANSFERASE"/>
    <property type="match status" value="1"/>
</dbReference>
<dbReference type="SMART" id="SM00460">
    <property type="entry name" value="TGc"/>
    <property type="match status" value="1"/>
</dbReference>
<feature type="transmembrane region" description="Helical" evidence="1">
    <location>
        <begin position="63"/>
        <end position="96"/>
    </location>
</feature>
<dbReference type="Pfam" id="PF11992">
    <property type="entry name" value="TgpA_N"/>
    <property type="match status" value="1"/>
</dbReference>
<feature type="transmembrane region" description="Helical" evidence="1">
    <location>
        <begin position="667"/>
        <end position="687"/>
    </location>
</feature>
<evidence type="ECO:0000313" key="3">
    <source>
        <dbReference type="EMBL" id="MCJ2544402.1"/>
    </source>
</evidence>
<feature type="transmembrane region" description="Helical" evidence="1">
    <location>
        <begin position="174"/>
        <end position="196"/>
    </location>
</feature>
<dbReference type="InterPro" id="IPR002931">
    <property type="entry name" value="Transglutaminase-like"/>
</dbReference>
<dbReference type="InterPro" id="IPR052901">
    <property type="entry name" value="Bact_TGase-like"/>
</dbReference>
<accession>A0ABT0CF41</accession>
<dbReference type="Pfam" id="PF01841">
    <property type="entry name" value="Transglut_core"/>
    <property type="match status" value="1"/>
</dbReference>
<feature type="transmembrane region" description="Helical" evidence="1">
    <location>
        <begin position="108"/>
        <end position="127"/>
    </location>
</feature>
<keyword evidence="1" id="KW-1133">Transmembrane helix</keyword>
<evidence type="ECO:0000256" key="1">
    <source>
        <dbReference type="SAM" id="Phobius"/>
    </source>
</evidence>
<feature type="transmembrane region" description="Helical" evidence="1">
    <location>
        <begin position="613"/>
        <end position="631"/>
    </location>
</feature>
<dbReference type="Proteomes" id="UP000830835">
    <property type="component" value="Unassembled WGS sequence"/>
</dbReference>
<name>A0ABT0CF41_THEVL</name>
<evidence type="ECO:0000313" key="4">
    <source>
        <dbReference type="Proteomes" id="UP000830835"/>
    </source>
</evidence>
<dbReference type="PANTHER" id="PTHR42736:SF1">
    <property type="entry name" value="PROTEIN-GLUTAMINE GAMMA-GLUTAMYLTRANSFERASE"/>
    <property type="match status" value="1"/>
</dbReference>